<evidence type="ECO:0000313" key="1">
    <source>
        <dbReference type="EMBL" id="NJC06650.1"/>
    </source>
</evidence>
<dbReference type="InterPro" id="IPR027417">
    <property type="entry name" value="P-loop_NTPase"/>
</dbReference>
<evidence type="ECO:0000313" key="2">
    <source>
        <dbReference type="Proteomes" id="UP000558192"/>
    </source>
</evidence>
<name>A0A7X6BHL2_9SPHN</name>
<accession>A0A7X6BHL2</accession>
<dbReference type="AlphaFoldDB" id="A0A7X6BHL2"/>
<comment type="caution">
    <text evidence="1">The sequence shown here is derived from an EMBL/GenBank/DDBJ whole genome shotgun (WGS) entry which is preliminary data.</text>
</comment>
<gene>
    <name evidence="1" type="ORF">GGQ97_002443</name>
</gene>
<dbReference type="Proteomes" id="UP000558192">
    <property type="component" value="Unassembled WGS sequence"/>
</dbReference>
<dbReference type="Gene3D" id="3.40.50.300">
    <property type="entry name" value="P-loop containing nucleotide triphosphate hydrolases"/>
    <property type="match status" value="1"/>
</dbReference>
<proteinExistence type="predicted"/>
<dbReference type="RefSeq" id="WP_168069993.1">
    <property type="nucleotide sequence ID" value="NZ_JAATJC010000001.1"/>
</dbReference>
<dbReference type="SUPFAM" id="SSF52540">
    <property type="entry name" value="P-loop containing nucleoside triphosphate hydrolases"/>
    <property type="match status" value="1"/>
</dbReference>
<sequence length="259" mass="28971">MPTVNLRADRLDALADGLVQQRLARPLFINSVPKSGTHLLRNILRMFVSPAQHYARDFVQYPNLEVTQEAFDPRAPMLSCGHLLFTDTTALVTAHVTRLLLVRDPYDWVLARARFFLSENFDGDMAELRDPRLSVDDLLSAMIFGVYRKAPSLNETYSHNAAAWLPGASLVVRFEELRAAARSLDETYFSTLLAAAGLSLPDDWADRVRIGADPAHSGTARDNLSGVSRRLPDTLPDLHRRLVDYEAPGLRRLLGYEAS</sequence>
<keyword evidence="2" id="KW-1185">Reference proteome</keyword>
<organism evidence="1 2">
    <name type="scientific">Sphingomonas kaistensis</name>
    <dbReference type="NCBI Taxonomy" id="298708"/>
    <lineage>
        <taxon>Bacteria</taxon>
        <taxon>Pseudomonadati</taxon>
        <taxon>Pseudomonadota</taxon>
        <taxon>Alphaproteobacteria</taxon>
        <taxon>Sphingomonadales</taxon>
        <taxon>Sphingomonadaceae</taxon>
        <taxon>Sphingomonas</taxon>
    </lineage>
</organism>
<protein>
    <recommendedName>
        <fullName evidence="3">Sulfotransferase domain-containing protein</fullName>
    </recommendedName>
</protein>
<reference evidence="1 2" key="1">
    <citation type="submission" date="2020-03" db="EMBL/GenBank/DDBJ databases">
        <title>Genomic Encyclopedia of Type Strains, Phase IV (KMG-IV): sequencing the most valuable type-strain genomes for metagenomic binning, comparative biology and taxonomic classification.</title>
        <authorList>
            <person name="Goeker M."/>
        </authorList>
    </citation>
    <scope>NUCLEOTIDE SEQUENCE [LARGE SCALE GENOMIC DNA]</scope>
    <source>
        <strain evidence="1 2">DSM 16846</strain>
    </source>
</reference>
<dbReference type="EMBL" id="JAATJC010000001">
    <property type="protein sequence ID" value="NJC06650.1"/>
    <property type="molecule type" value="Genomic_DNA"/>
</dbReference>
<evidence type="ECO:0008006" key="3">
    <source>
        <dbReference type="Google" id="ProtNLM"/>
    </source>
</evidence>